<dbReference type="GO" id="GO:0099402">
    <property type="term" value="P:plant organ development"/>
    <property type="evidence" value="ECO:0007669"/>
    <property type="project" value="UniProtKB-ARBA"/>
</dbReference>
<sequence length="1145" mass="129348">MENPFSPCKPKNQILIPFSKPKIPNYLPSKISHQAQNLIAASSEAETPLPLPPQTRRPGDRQLLRLFRAGKLQEAVSALDSGTPITSRTYLSLLQACIDSDSVEAGRLLHSSFPSVKDPNPFVETKLVSMYAKCGDLDNARKVFEQMRQKNLFTWSAMIGGCGRENRWEEVVDLFHRMVLEGVNPDAFLLPKILQACANIEDVVTGRLLHSLTIRLGFLGESHVGNSILNLYAKCGDLIMANKIFDKLNVKDRVTWNSIISAHCHCGQNDDALKLFEQMRNEGIEPSLITWNILISSYNQCGKPILALELMKKMENCGIIPDVFTWTCIISGLSQNNKMNQSLDLFREMCTSEVEPNNMTVACAISSCATLKYLKNGRELHGYAIKNGGVTNLLVINSLVDLYSKCWNLEDAERIFNVIDKKDVFTWNSMIGGYMQAGYCGKAHELFLRMETLGFRRNVVTWNVMISGYIQNKEEEQAIEHFQKMEVVGIRKNAASWNALISGFLHNGDVNKAFRVFRQMQLGSEKSNSITILSILPSCANLVSAWKVKEIHAYVLRSGLHPDLPILNSLIDTYSKSGDLTSALTLFNILHSRDYISWNSMIAGCVLHGCSHAAQELLHRMKLESVKLNQSTYTSMIRAYGLDELVNDGKELFMNMIDQNFSLGMEFYAAMVELFGRSKRLMEAYNMIKEMPIAPDFTVWNELLTAARYCGNVKLASLATENLISMEPKNPIIQSLSSSLQAICGNSGDVSNMKKPWKESKEYDFYSCCWMEDRHQVYTIFTNDKTVESASSKLVEFNRIAKEIKTNNSDTRLDIEEELEDDDEVHCERKAIMFSLVRRPSSKIIRIIKNVRMCTKCHGTAKLVSRLYGRDILIKDRKCLHYFTNGKCSCKDYCTVYRAYLRVSIIVLRPTEFLGIDSRNRYPGEFLDMGLGTATPHSISVDNITPVKSFMIMNLGEGARVQFAQAVLNTSFVGATIQFETISEVMQFQQFLPKNTVSVPTIKGVAKKFTTKAVDEKAPKRASIFSRLFMAPAAAPEEVLQEYNTEIPNVSAKLSRKARRKANARLRANGWMPQTFQKSSPQLEANIPTNNGFKPLKWVKRNNDKGQLKKSFWETSRQQPESPKKEESASSKIYKILKAVKDRNL</sequence>
<dbReference type="Pfam" id="PF14432">
    <property type="entry name" value="DYW_deaminase"/>
    <property type="match status" value="1"/>
</dbReference>
<feature type="repeat" description="PPR" evidence="2">
    <location>
        <begin position="120"/>
        <end position="150"/>
    </location>
</feature>
<protein>
    <recommendedName>
        <fullName evidence="4">DYW domain-containing protein</fullName>
    </recommendedName>
</protein>
<dbReference type="FunFam" id="1.25.40.10:FF:000158">
    <property type="entry name" value="pentatricopeptide repeat-containing protein At2g33680"/>
    <property type="match status" value="1"/>
</dbReference>
<feature type="repeat" description="PPR" evidence="2">
    <location>
        <begin position="458"/>
        <end position="492"/>
    </location>
</feature>
<dbReference type="GO" id="GO:0003723">
    <property type="term" value="F:RNA binding"/>
    <property type="evidence" value="ECO:0007669"/>
    <property type="project" value="InterPro"/>
</dbReference>
<dbReference type="NCBIfam" id="TIGR00756">
    <property type="entry name" value="PPR"/>
    <property type="match status" value="7"/>
</dbReference>
<dbReference type="GO" id="GO:0009451">
    <property type="term" value="P:RNA modification"/>
    <property type="evidence" value="ECO:0007669"/>
    <property type="project" value="InterPro"/>
</dbReference>
<feature type="repeat" description="PPR" evidence="2">
    <location>
        <begin position="252"/>
        <end position="286"/>
    </location>
</feature>
<dbReference type="EMBL" id="JAGFBR010000011">
    <property type="protein sequence ID" value="KAH0459652.1"/>
    <property type="molecule type" value="Genomic_DNA"/>
</dbReference>
<dbReference type="Pfam" id="PF01535">
    <property type="entry name" value="PPR"/>
    <property type="match status" value="7"/>
</dbReference>
<dbReference type="PROSITE" id="PS51375">
    <property type="entry name" value="PPR"/>
    <property type="match status" value="10"/>
</dbReference>
<dbReference type="Proteomes" id="UP000775213">
    <property type="component" value="Unassembled WGS sequence"/>
</dbReference>
<feature type="repeat" description="PPR" evidence="2">
    <location>
        <begin position="287"/>
        <end position="321"/>
    </location>
</feature>
<feature type="repeat" description="PPR" evidence="2">
    <location>
        <begin position="322"/>
        <end position="356"/>
    </location>
</feature>
<comment type="caution">
    <text evidence="5">The sequence shown here is derived from an EMBL/GenBank/DDBJ whole genome shotgun (WGS) entry which is preliminary data.</text>
</comment>
<evidence type="ECO:0000256" key="3">
    <source>
        <dbReference type="SAM" id="MobiDB-lite"/>
    </source>
</evidence>
<feature type="region of interest" description="Disordered" evidence="3">
    <location>
        <begin position="1082"/>
        <end position="1133"/>
    </location>
</feature>
<dbReference type="InterPro" id="IPR046960">
    <property type="entry name" value="PPR_At4g14850-like_plant"/>
</dbReference>
<dbReference type="AlphaFoldDB" id="A0AAV7GUH8"/>
<feature type="repeat" description="PPR" evidence="2">
    <location>
        <begin position="493"/>
        <end position="527"/>
    </location>
</feature>
<dbReference type="FunFam" id="1.25.40.10:FF:000285">
    <property type="entry name" value="Pentatricopeptide repeat-containing protein, chloroplastic"/>
    <property type="match status" value="1"/>
</dbReference>
<feature type="repeat" description="PPR" evidence="2">
    <location>
        <begin position="423"/>
        <end position="457"/>
    </location>
</feature>
<evidence type="ECO:0000313" key="6">
    <source>
        <dbReference type="Proteomes" id="UP000775213"/>
    </source>
</evidence>
<reference evidence="5 6" key="1">
    <citation type="journal article" date="2021" name="Hortic Res">
        <title>Chromosome-scale assembly of the Dendrobium chrysotoxum genome enhances the understanding of orchid evolution.</title>
        <authorList>
            <person name="Zhang Y."/>
            <person name="Zhang G.Q."/>
            <person name="Zhang D."/>
            <person name="Liu X.D."/>
            <person name="Xu X.Y."/>
            <person name="Sun W.H."/>
            <person name="Yu X."/>
            <person name="Zhu X."/>
            <person name="Wang Z.W."/>
            <person name="Zhao X."/>
            <person name="Zhong W.Y."/>
            <person name="Chen H."/>
            <person name="Yin W.L."/>
            <person name="Huang T."/>
            <person name="Niu S.C."/>
            <person name="Liu Z.J."/>
        </authorList>
    </citation>
    <scope>NUCLEOTIDE SEQUENCE [LARGE SCALE GENOMIC DNA]</scope>
    <source>
        <strain evidence="5">Lindl</strain>
    </source>
</reference>
<dbReference type="InterPro" id="IPR002885">
    <property type="entry name" value="PPR_rpt"/>
</dbReference>
<feature type="repeat" description="PPR" evidence="2">
    <location>
        <begin position="629"/>
        <end position="663"/>
    </location>
</feature>
<dbReference type="Pfam" id="PF13041">
    <property type="entry name" value="PPR_2"/>
    <property type="match status" value="4"/>
</dbReference>
<dbReference type="InterPro" id="IPR011990">
    <property type="entry name" value="TPR-like_helical_dom_sf"/>
</dbReference>
<evidence type="ECO:0000313" key="5">
    <source>
        <dbReference type="EMBL" id="KAH0459652.1"/>
    </source>
</evidence>
<dbReference type="GO" id="GO:0008270">
    <property type="term" value="F:zinc ion binding"/>
    <property type="evidence" value="ECO:0007669"/>
    <property type="project" value="InterPro"/>
</dbReference>
<feature type="repeat" description="PPR" evidence="2">
    <location>
        <begin position="594"/>
        <end position="628"/>
    </location>
</feature>
<dbReference type="PANTHER" id="PTHR47926:SF369">
    <property type="entry name" value="DYW DOMAIN-CONTAINING PROTEIN"/>
    <property type="match status" value="1"/>
</dbReference>
<name>A0AAV7GUH8_DENCH</name>
<feature type="domain" description="DYW" evidence="4">
    <location>
        <begin position="820"/>
        <end position="893"/>
    </location>
</feature>
<evidence type="ECO:0000256" key="1">
    <source>
        <dbReference type="ARBA" id="ARBA00022737"/>
    </source>
</evidence>
<keyword evidence="1" id="KW-0677">Repeat</keyword>
<evidence type="ECO:0000259" key="4">
    <source>
        <dbReference type="Pfam" id="PF14432"/>
    </source>
</evidence>
<dbReference type="InterPro" id="IPR032867">
    <property type="entry name" value="DYW_dom"/>
</dbReference>
<accession>A0AAV7GUH8</accession>
<organism evidence="5 6">
    <name type="scientific">Dendrobium chrysotoxum</name>
    <name type="common">Orchid</name>
    <dbReference type="NCBI Taxonomy" id="161865"/>
    <lineage>
        <taxon>Eukaryota</taxon>
        <taxon>Viridiplantae</taxon>
        <taxon>Streptophyta</taxon>
        <taxon>Embryophyta</taxon>
        <taxon>Tracheophyta</taxon>
        <taxon>Spermatophyta</taxon>
        <taxon>Magnoliopsida</taxon>
        <taxon>Liliopsida</taxon>
        <taxon>Asparagales</taxon>
        <taxon>Orchidaceae</taxon>
        <taxon>Epidendroideae</taxon>
        <taxon>Malaxideae</taxon>
        <taxon>Dendrobiinae</taxon>
        <taxon>Dendrobium</taxon>
    </lineage>
</organism>
<keyword evidence="6" id="KW-1185">Reference proteome</keyword>
<evidence type="ECO:0000256" key="2">
    <source>
        <dbReference type="PROSITE-ProRule" id="PRU00708"/>
    </source>
</evidence>
<gene>
    <name evidence="5" type="ORF">IEQ34_012466</name>
</gene>
<feature type="compositionally biased region" description="Polar residues" evidence="3">
    <location>
        <begin position="1082"/>
        <end position="1092"/>
    </location>
</feature>
<dbReference type="PANTHER" id="PTHR47926">
    <property type="entry name" value="PENTATRICOPEPTIDE REPEAT-CONTAINING PROTEIN"/>
    <property type="match status" value="1"/>
</dbReference>
<feature type="repeat" description="PPR" evidence="2">
    <location>
        <begin position="151"/>
        <end position="185"/>
    </location>
</feature>
<dbReference type="Gene3D" id="1.25.40.10">
    <property type="entry name" value="Tetratricopeptide repeat domain"/>
    <property type="match status" value="5"/>
</dbReference>
<proteinExistence type="predicted"/>